<keyword evidence="4 10" id="KW-0489">Methyltransferase</keyword>
<dbReference type="Pfam" id="PF04140">
    <property type="entry name" value="ICMT"/>
    <property type="match status" value="1"/>
</dbReference>
<keyword evidence="7 10" id="KW-0812">Transmembrane</keyword>
<feature type="transmembrane region" description="Helical" evidence="10">
    <location>
        <begin position="113"/>
        <end position="133"/>
    </location>
</feature>
<evidence type="ECO:0000313" key="12">
    <source>
        <dbReference type="EMBL" id="PFH56662.1"/>
    </source>
</evidence>
<keyword evidence="8 10" id="KW-1133">Transmembrane helix</keyword>
<dbReference type="GO" id="GO:0005789">
    <property type="term" value="C:endoplasmic reticulum membrane"/>
    <property type="evidence" value="ECO:0007669"/>
    <property type="project" value="UniProtKB-SubCell"/>
</dbReference>
<proteinExistence type="inferred from homology"/>
<organism evidence="12 13">
    <name type="scientific">Ophiocordyceps unilateralis</name>
    <name type="common">Zombie-ant fungus</name>
    <name type="synonym">Torrubia unilateralis</name>
    <dbReference type="NCBI Taxonomy" id="268505"/>
    <lineage>
        <taxon>Eukaryota</taxon>
        <taxon>Fungi</taxon>
        <taxon>Dikarya</taxon>
        <taxon>Ascomycota</taxon>
        <taxon>Pezizomycotina</taxon>
        <taxon>Sordariomycetes</taxon>
        <taxon>Hypocreomycetidae</taxon>
        <taxon>Hypocreales</taxon>
        <taxon>Ophiocordycipitaceae</taxon>
        <taxon>Ophiocordyceps</taxon>
    </lineage>
</organism>
<dbReference type="InterPro" id="IPR007269">
    <property type="entry name" value="ICMT_MeTrfase"/>
</dbReference>
<dbReference type="Proteomes" id="UP000037136">
    <property type="component" value="Unassembled WGS sequence"/>
</dbReference>
<dbReference type="GO" id="GO:0032259">
    <property type="term" value="P:methylation"/>
    <property type="evidence" value="ECO:0007669"/>
    <property type="project" value="UniProtKB-KW"/>
</dbReference>
<dbReference type="EMBL" id="LAZP02000533">
    <property type="protein sequence ID" value="PFH56662.1"/>
    <property type="molecule type" value="Genomic_DNA"/>
</dbReference>
<accession>A0A2A9P709</accession>
<feature type="transmembrane region" description="Helical" evidence="10">
    <location>
        <begin position="145"/>
        <end position="170"/>
    </location>
</feature>
<dbReference type="AlphaFoldDB" id="A0A2A9P709"/>
<evidence type="ECO:0000256" key="2">
    <source>
        <dbReference type="ARBA" id="ARBA00009140"/>
    </source>
</evidence>
<dbReference type="PANTHER" id="PTHR12714:SF9">
    <property type="entry name" value="PROTEIN-S-ISOPRENYLCYSTEINE O-METHYLTRANSFERASE"/>
    <property type="match status" value="1"/>
</dbReference>
<keyword evidence="5" id="KW-0808">Transferase</keyword>
<evidence type="ECO:0000256" key="8">
    <source>
        <dbReference type="ARBA" id="ARBA00022989"/>
    </source>
</evidence>
<feature type="transmembrane region" description="Helical" evidence="10">
    <location>
        <begin position="74"/>
        <end position="93"/>
    </location>
</feature>
<comment type="catalytic activity">
    <reaction evidence="10">
        <text>[protein]-C-terminal S-[(2E,6E)-farnesyl]-L-cysteine + S-adenosyl-L-methionine = [protein]-C-terminal S-[(2E,6E)-farnesyl]-L-cysteine methyl ester + S-adenosyl-L-homocysteine</text>
        <dbReference type="Rhea" id="RHEA:21672"/>
        <dbReference type="Rhea" id="RHEA-COMP:12125"/>
        <dbReference type="Rhea" id="RHEA-COMP:12126"/>
        <dbReference type="ChEBI" id="CHEBI:57856"/>
        <dbReference type="ChEBI" id="CHEBI:59789"/>
        <dbReference type="ChEBI" id="CHEBI:90510"/>
        <dbReference type="ChEBI" id="CHEBI:90511"/>
        <dbReference type="EC" id="2.1.1.100"/>
    </reaction>
</comment>
<reference evidence="12 13" key="2">
    <citation type="journal article" date="2017" name="Sci. Rep.">
        <title>Ant-infecting Ophiocordyceps genomes reveal a high diversity of potential behavioral manipulation genes and a possible major role for enterotoxins.</title>
        <authorList>
            <person name="de Bekker C."/>
            <person name="Ohm R.A."/>
            <person name="Evans H.C."/>
            <person name="Brachmann A."/>
            <person name="Hughes D.P."/>
        </authorList>
    </citation>
    <scope>NUCLEOTIDE SEQUENCE [LARGE SCALE GENOMIC DNA]</scope>
    <source>
        <strain evidence="12 13">SC16a</strain>
    </source>
</reference>
<dbReference type="InterPro" id="IPR025770">
    <property type="entry name" value="PPMT_MeTrfase"/>
</dbReference>
<feature type="transmembrane region" description="Helical" evidence="10">
    <location>
        <begin position="42"/>
        <end position="67"/>
    </location>
</feature>
<dbReference type="EC" id="2.1.1.100" evidence="3 10"/>
<name>A0A2A9P709_OPHUN</name>
<keyword evidence="10" id="KW-0256">Endoplasmic reticulum</keyword>
<evidence type="ECO:0000256" key="10">
    <source>
        <dbReference type="RuleBase" id="RU362022"/>
    </source>
</evidence>
<evidence type="ECO:0000256" key="3">
    <source>
        <dbReference type="ARBA" id="ARBA00012151"/>
    </source>
</evidence>
<evidence type="ECO:0000256" key="11">
    <source>
        <dbReference type="SAM" id="MobiDB-lite"/>
    </source>
</evidence>
<comment type="caution">
    <text evidence="12">The sequence shown here is derived from an EMBL/GenBank/DDBJ whole genome shotgun (WGS) entry which is preliminary data.</text>
</comment>
<keyword evidence="13" id="KW-1185">Reference proteome</keyword>
<comment type="similarity">
    <text evidence="2 10">Belongs to the class VI-like SAM-binding methyltransferase superfamily. Isoprenylcysteine carboxyl methyltransferase family.</text>
</comment>
<evidence type="ECO:0000313" key="13">
    <source>
        <dbReference type="Proteomes" id="UP000037136"/>
    </source>
</evidence>
<feature type="region of interest" description="Disordered" evidence="11">
    <location>
        <begin position="1"/>
        <end position="28"/>
    </location>
</feature>
<evidence type="ECO:0000256" key="5">
    <source>
        <dbReference type="ARBA" id="ARBA00022679"/>
    </source>
</evidence>
<dbReference type="STRING" id="268505.A0A2A9P709"/>
<keyword evidence="6 10" id="KW-0949">S-adenosyl-L-methionine</keyword>
<evidence type="ECO:0000256" key="4">
    <source>
        <dbReference type="ARBA" id="ARBA00022603"/>
    </source>
</evidence>
<dbReference type="OrthoDB" id="422086at2759"/>
<evidence type="ECO:0000256" key="7">
    <source>
        <dbReference type="ARBA" id="ARBA00022692"/>
    </source>
</evidence>
<sequence>MDHEAPPLQRLSNPPRPCSPASSEDDDLKPFYPGQPSSLSGIAIRAFSLGIAFATGALLTASILFLTDSPLWRVPFFLVPLSAFHFLEFWTTAEANTPRAGIDSFLLTANWPSYAIAHSAAFVEAALVGFFFPRRQWAPFHSGPLLVALGLLLVVVGQAVRSCAMLQAGLSFNHRVQTKKAGSHTLVTTGIYALLRHPSYFGFFYWSLGTQLVLGNVVCFAVYAAVLWNFFRARIGMEESKLIEFFQDDYVQYRRRVRTMLPAIP</sequence>
<protein>
    <recommendedName>
        <fullName evidence="3 10">Protein-S-isoprenylcysteine O-methyltransferase</fullName>
        <ecNumber evidence="3 10">2.1.1.100</ecNumber>
    </recommendedName>
</protein>
<dbReference type="GO" id="GO:0004671">
    <property type="term" value="F:protein C-terminal S-isoprenylcysteine carboxyl O-methyltransferase activity"/>
    <property type="evidence" value="ECO:0007669"/>
    <property type="project" value="UniProtKB-EC"/>
</dbReference>
<gene>
    <name evidence="12" type="ORF">XA68_16182</name>
</gene>
<keyword evidence="9 10" id="KW-0472">Membrane</keyword>
<evidence type="ECO:0000256" key="6">
    <source>
        <dbReference type="ARBA" id="ARBA00022691"/>
    </source>
</evidence>
<dbReference type="Gene3D" id="1.20.120.1630">
    <property type="match status" value="1"/>
</dbReference>
<evidence type="ECO:0000256" key="9">
    <source>
        <dbReference type="ARBA" id="ARBA00023136"/>
    </source>
</evidence>
<comment type="subcellular location">
    <subcellularLocation>
        <location evidence="10">Endoplasmic reticulum membrane</location>
        <topology evidence="10">Multi-pass membrane protein</topology>
    </subcellularLocation>
    <subcellularLocation>
        <location evidence="1">Membrane</location>
        <topology evidence="1">Multi-pass membrane protein</topology>
    </subcellularLocation>
</comment>
<feature type="transmembrane region" description="Helical" evidence="10">
    <location>
        <begin position="203"/>
        <end position="231"/>
    </location>
</feature>
<evidence type="ECO:0000256" key="1">
    <source>
        <dbReference type="ARBA" id="ARBA00004141"/>
    </source>
</evidence>
<reference evidence="12 13" key="1">
    <citation type="journal article" date="2015" name="BMC Genomics">
        <title>Gene expression during zombie ant biting behavior reflects the complexity underlying fungal parasitic behavioral manipulation.</title>
        <authorList>
            <person name="de Bekker C."/>
            <person name="Ohm R.A."/>
            <person name="Loreto R.G."/>
            <person name="Sebastian A."/>
            <person name="Albert I."/>
            <person name="Merrow M."/>
            <person name="Brachmann A."/>
            <person name="Hughes D.P."/>
        </authorList>
    </citation>
    <scope>NUCLEOTIDE SEQUENCE [LARGE SCALE GENOMIC DNA]</scope>
    <source>
        <strain evidence="12 13">SC16a</strain>
    </source>
</reference>
<dbReference type="PANTHER" id="PTHR12714">
    <property type="entry name" value="PROTEIN-S ISOPRENYLCYSTEINE O-METHYLTRANSFERASE"/>
    <property type="match status" value="1"/>
</dbReference>
<dbReference type="PROSITE" id="PS51564">
    <property type="entry name" value="SAM_ICMT"/>
    <property type="match status" value="1"/>
</dbReference>